<proteinExistence type="predicted"/>
<evidence type="ECO:0000313" key="1">
    <source>
        <dbReference type="EMBL" id="KAF2002929.1"/>
    </source>
</evidence>
<dbReference type="AlphaFoldDB" id="A0A6A5WQ80"/>
<dbReference type="Proteomes" id="UP000799779">
    <property type="component" value="Unassembled WGS sequence"/>
</dbReference>
<organism evidence="1 2">
    <name type="scientific">Amniculicola lignicola CBS 123094</name>
    <dbReference type="NCBI Taxonomy" id="1392246"/>
    <lineage>
        <taxon>Eukaryota</taxon>
        <taxon>Fungi</taxon>
        <taxon>Dikarya</taxon>
        <taxon>Ascomycota</taxon>
        <taxon>Pezizomycotina</taxon>
        <taxon>Dothideomycetes</taxon>
        <taxon>Pleosporomycetidae</taxon>
        <taxon>Pleosporales</taxon>
        <taxon>Amniculicolaceae</taxon>
        <taxon>Amniculicola</taxon>
    </lineage>
</organism>
<gene>
    <name evidence="1" type="ORF">P154DRAFT_126658</name>
</gene>
<dbReference type="EMBL" id="ML977575">
    <property type="protein sequence ID" value="KAF2002929.1"/>
    <property type="molecule type" value="Genomic_DNA"/>
</dbReference>
<name>A0A6A5WQ80_9PLEO</name>
<sequence>MSRLNSKNEPCCDCYVYHSTLPSHSALSESGVTENFGDTESLGWGAVELNGWWRRLNLRRGMRMIHLRVGWKEGTVW</sequence>
<protein>
    <submittedName>
        <fullName evidence="1">Uncharacterized protein</fullName>
    </submittedName>
</protein>
<accession>A0A6A5WQ80</accession>
<keyword evidence="2" id="KW-1185">Reference proteome</keyword>
<reference evidence="1" key="1">
    <citation type="journal article" date="2020" name="Stud. Mycol.">
        <title>101 Dothideomycetes genomes: a test case for predicting lifestyles and emergence of pathogens.</title>
        <authorList>
            <person name="Haridas S."/>
            <person name="Albert R."/>
            <person name="Binder M."/>
            <person name="Bloem J."/>
            <person name="Labutti K."/>
            <person name="Salamov A."/>
            <person name="Andreopoulos B."/>
            <person name="Baker S."/>
            <person name="Barry K."/>
            <person name="Bills G."/>
            <person name="Bluhm B."/>
            <person name="Cannon C."/>
            <person name="Castanera R."/>
            <person name="Culley D."/>
            <person name="Daum C."/>
            <person name="Ezra D."/>
            <person name="Gonzalez J."/>
            <person name="Henrissat B."/>
            <person name="Kuo A."/>
            <person name="Liang C."/>
            <person name="Lipzen A."/>
            <person name="Lutzoni F."/>
            <person name="Magnuson J."/>
            <person name="Mondo S."/>
            <person name="Nolan M."/>
            <person name="Ohm R."/>
            <person name="Pangilinan J."/>
            <person name="Park H.-J."/>
            <person name="Ramirez L."/>
            <person name="Alfaro M."/>
            <person name="Sun H."/>
            <person name="Tritt A."/>
            <person name="Yoshinaga Y."/>
            <person name="Zwiers L.-H."/>
            <person name="Turgeon B."/>
            <person name="Goodwin S."/>
            <person name="Spatafora J."/>
            <person name="Crous P."/>
            <person name="Grigoriev I."/>
        </authorList>
    </citation>
    <scope>NUCLEOTIDE SEQUENCE</scope>
    <source>
        <strain evidence="1">CBS 123094</strain>
    </source>
</reference>
<evidence type="ECO:0000313" key="2">
    <source>
        <dbReference type="Proteomes" id="UP000799779"/>
    </source>
</evidence>